<dbReference type="InterPro" id="IPR008929">
    <property type="entry name" value="Chondroitin_lyas"/>
</dbReference>
<dbReference type="GO" id="GO:0016829">
    <property type="term" value="F:lyase activity"/>
    <property type="evidence" value="ECO:0007669"/>
    <property type="project" value="UniProtKB-KW"/>
</dbReference>
<dbReference type="PANTHER" id="PTHR39210:SF1">
    <property type="entry name" value="HEPARIN-SULFATE LYASE"/>
    <property type="match status" value="1"/>
</dbReference>
<dbReference type="EMBL" id="QGGY01000007">
    <property type="protein sequence ID" value="PWJ75087.1"/>
    <property type="molecule type" value="Genomic_DNA"/>
</dbReference>
<dbReference type="AlphaFoldDB" id="A0AB73T327"/>
<evidence type="ECO:0000256" key="3">
    <source>
        <dbReference type="ARBA" id="ARBA00022764"/>
    </source>
</evidence>
<comment type="subcellular location">
    <subcellularLocation>
        <location evidence="1">Periplasm</location>
    </subcellularLocation>
</comment>
<dbReference type="Proteomes" id="UP000245412">
    <property type="component" value="Unassembled WGS sequence"/>
</dbReference>
<dbReference type="Pfam" id="PF07940">
    <property type="entry name" value="Hepar_II_III_C"/>
    <property type="match status" value="1"/>
</dbReference>
<evidence type="ECO:0000256" key="1">
    <source>
        <dbReference type="ARBA" id="ARBA00004418"/>
    </source>
</evidence>
<name>A0AB73T327_9FIRM</name>
<dbReference type="SUPFAM" id="SSF48230">
    <property type="entry name" value="Chondroitin AC/alginate lyase"/>
    <property type="match status" value="1"/>
</dbReference>
<comment type="caution">
    <text evidence="7">The sequence shown here is derived from an EMBL/GenBank/DDBJ whole genome shotgun (WGS) entry which is preliminary data.</text>
</comment>
<accession>A0AB73T327</accession>
<protein>
    <submittedName>
        <fullName evidence="7">Heparinase II/III-like protein</fullName>
    </submittedName>
</protein>
<keyword evidence="4" id="KW-0456">Lyase</keyword>
<dbReference type="InterPro" id="IPR012480">
    <property type="entry name" value="Hepar_II_III_C"/>
</dbReference>
<gene>
    <name evidence="7" type="ORF">C7383_10794</name>
</gene>
<feature type="domain" description="Heparinase II/III-like C-terminal" evidence="5">
    <location>
        <begin position="374"/>
        <end position="557"/>
    </location>
</feature>
<dbReference type="Pfam" id="PF16889">
    <property type="entry name" value="Hepar_II_III_N"/>
    <property type="match status" value="1"/>
</dbReference>
<evidence type="ECO:0000313" key="8">
    <source>
        <dbReference type="Proteomes" id="UP000245412"/>
    </source>
</evidence>
<dbReference type="RefSeq" id="WP_109626851.1">
    <property type="nucleotide sequence ID" value="NZ_JANKBI010000007.1"/>
</dbReference>
<dbReference type="PANTHER" id="PTHR39210">
    <property type="entry name" value="HEPARIN-SULFATE LYASE"/>
    <property type="match status" value="1"/>
</dbReference>
<dbReference type="Gene3D" id="2.70.98.70">
    <property type="match status" value="1"/>
</dbReference>
<keyword evidence="8" id="KW-1185">Reference proteome</keyword>
<evidence type="ECO:0000259" key="6">
    <source>
        <dbReference type="Pfam" id="PF16889"/>
    </source>
</evidence>
<dbReference type="GO" id="GO:0042597">
    <property type="term" value="C:periplasmic space"/>
    <property type="evidence" value="ECO:0007669"/>
    <property type="project" value="UniProtKB-SubCell"/>
</dbReference>
<proteinExistence type="predicted"/>
<evidence type="ECO:0000313" key="7">
    <source>
        <dbReference type="EMBL" id="PWJ75087.1"/>
    </source>
</evidence>
<evidence type="ECO:0000259" key="5">
    <source>
        <dbReference type="Pfam" id="PF07940"/>
    </source>
</evidence>
<feature type="domain" description="Heparin-sulfate lyase N-terminal" evidence="6">
    <location>
        <begin position="41"/>
        <end position="314"/>
    </location>
</feature>
<evidence type="ECO:0000256" key="4">
    <source>
        <dbReference type="ARBA" id="ARBA00023239"/>
    </source>
</evidence>
<dbReference type="InterPro" id="IPR031680">
    <property type="entry name" value="Hepar_II_III_N"/>
</dbReference>
<evidence type="ECO:0000256" key="2">
    <source>
        <dbReference type="ARBA" id="ARBA00022729"/>
    </source>
</evidence>
<reference evidence="7 8" key="1">
    <citation type="submission" date="2018-05" db="EMBL/GenBank/DDBJ databases">
        <authorList>
            <person name="Goeker M."/>
            <person name="Huntemann M."/>
            <person name="Clum A."/>
            <person name="Pillay M."/>
            <person name="Palaniappan K."/>
            <person name="Varghese N."/>
            <person name="Mikhailova N."/>
            <person name="Stamatis D."/>
            <person name="Reddy T."/>
            <person name="Daum C."/>
            <person name="Shapiro N."/>
            <person name="Ivanova N."/>
            <person name="Kyrpides N."/>
            <person name="Woyke T."/>
        </authorList>
    </citation>
    <scope>NUCLEOTIDE SEQUENCE [LARGE SCALE GENOMIC DNA]</scope>
    <source>
        <strain evidence="7 8">DSM 26524</strain>
    </source>
</reference>
<keyword evidence="2" id="KW-0732">Signal</keyword>
<sequence length="678" mass="76895">MKKHNEKNICTDQVNVRTEFSSIGSWALKNWPLESAHIIETANKLCRNTFLFDLPWDMEQTHAPVTFESDVDWEYMPGNDPEFIYQMNRHRYFICLGQAYHMTGDEKYADCFVRLLLDWIRNAPLTHEAAASTWRTLEAGIRGNCWTKAMRYFQGSPSITKEVMAAYTDSLKEHGKYLLDSFTPFKITSNWGVIESQGLYMIGKALGNHDYCKEALRRLKLEAVSQILPDGVQWEQSPMYHNEVLSCYLDILWEMEKAEEAPGEEMGDAAGEIKDAAEIADAVEKMAMADLAWQKPDYTQPQSGDSDDTDMRDIMTHASYLLYKAGREKSAGLIKSGAFEQMDYEGGWEFGMKGVAEYARIGTERSEQHLYSLEESGHDILRSGCGPLSDYLHFSNGPLGGGHGHEDRLHLDLCWNGENVLTDAGRYNYVFGEDRVWFKSAGAHNTILADDESSIEFLDSWGTGAVLEGIRINPKERNGYTLLEGGHMGYFQRGKNIYMNRKILVLEEGLIFLIDTALSSEEHAYQRYFHFGEDGRAEREDTVFRYTGRKSAGRIWFDGKSCVKKIESRLSKHYNEYKSNECLRAETSGKGMTVMGAVFSKGEETLQVLECRVEAPIPQKQLNIEQAEGWRIQKGTRSYNVIMRKQDIGGDVVLLKSGPCMGIGRLLVCGPDGRTVSF</sequence>
<organism evidence="7 8">
    <name type="scientific">Murimonas intestini</name>
    <dbReference type="NCBI Taxonomy" id="1337051"/>
    <lineage>
        <taxon>Bacteria</taxon>
        <taxon>Bacillati</taxon>
        <taxon>Bacillota</taxon>
        <taxon>Clostridia</taxon>
        <taxon>Lachnospirales</taxon>
        <taxon>Lachnospiraceae</taxon>
        <taxon>Murimonas</taxon>
    </lineage>
</organism>
<dbReference type="Gene3D" id="1.50.10.100">
    <property type="entry name" value="Chondroitin AC/alginate lyase"/>
    <property type="match status" value="1"/>
</dbReference>
<keyword evidence="3" id="KW-0574">Periplasm</keyword>